<feature type="non-terminal residue" evidence="2">
    <location>
        <position position="97"/>
    </location>
</feature>
<name>A0A0B6XZP5_9EUPU</name>
<feature type="compositionally biased region" description="Polar residues" evidence="1">
    <location>
        <begin position="69"/>
        <end position="84"/>
    </location>
</feature>
<reference evidence="2" key="1">
    <citation type="submission" date="2014-12" db="EMBL/GenBank/DDBJ databases">
        <title>Insight into the proteome of Arion vulgaris.</title>
        <authorList>
            <person name="Aradska J."/>
            <person name="Bulat T."/>
            <person name="Smidak R."/>
            <person name="Sarate P."/>
            <person name="Gangsoo J."/>
            <person name="Sialana F."/>
            <person name="Bilban M."/>
            <person name="Lubec G."/>
        </authorList>
    </citation>
    <scope>NUCLEOTIDE SEQUENCE</scope>
    <source>
        <tissue evidence="2">Skin</tissue>
    </source>
</reference>
<evidence type="ECO:0000313" key="2">
    <source>
        <dbReference type="EMBL" id="CEK49358.1"/>
    </source>
</evidence>
<feature type="compositionally biased region" description="Basic residues" evidence="1">
    <location>
        <begin position="86"/>
        <end position="97"/>
    </location>
</feature>
<feature type="region of interest" description="Disordered" evidence="1">
    <location>
        <begin position="69"/>
        <end position="97"/>
    </location>
</feature>
<protein>
    <submittedName>
        <fullName evidence="2">Uncharacterized protein</fullName>
    </submittedName>
</protein>
<sequence length="97" mass="11340">RQRELEHDAKQTVSRRVQGIVRNEFRTEINNKEMELLQVDRRLNEARLTMDRLRACIISTYYGQINQTGSSEMSRMNGPPSSIHPSVKKYLGKRPSH</sequence>
<dbReference type="AlphaFoldDB" id="A0A0B6XZP5"/>
<organism evidence="2">
    <name type="scientific">Arion vulgaris</name>
    <dbReference type="NCBI Taxonomy" id="1028688"/>
    <lineage>
        <taxon>Eukaryota</taxon>
        <taxon>Metazoa</taxon>
        <taxon>Spiralia</taxon>
        <taxon>Lophotrochozoa</taxon>
        <taxon>Mollusca</taxon>
        <taxon>Gastropoda</taxon>
        <taxon>Heterobranchia</taxon>
        <taxon>Euthyneura</taxon>
        <taxon>Panpulmonata</taxon>
        <taxon>Eupulmonata</taxon>
        <taxon>Stylommatophora</taxon>
        <taxon>Helicina</taxon>
        <taxon>Arionoidea</taxon>
        <taxon>Arionidae</taxon>
        <taxon>Arion</taxon>
    </lineage>
</organism>
<evidence type="ECO:0000256" key="1">
    <source>
        <dbReference type="SAM" id="MobiDB-lite"/>
    </source>
</evidence>
<accession>A0A0B6XZP5</accession>
<dbReference type="EMBL" id="HACG01002493">
    <property type="protein sequence ID" value="CEK49358.1"/>
    <property type="molecule type" value="Transcribed_RNA"/>
</dbReference>
<proteinExistence type="predicted"/>
<gene>
    <name evidence="2" type="primary">ORF7444</name>
</gene>
<feature type="non-terminal residue" evidence="2">
    <location>
        <position position="1"/>
    </location>
</feature>